<keyword evidence="14" id="KW-1185">Reference proteome</keyword>
<keyword evidence="6 11" id="KW-0548">Nucleotidyltransferase</keyword>
<organism evidence="13 14">
    <name type="scientific">Campylobacter gastrosuis</name>
    <dbReference type="NCBI Taxonomy" id="2974576"/>
    <lineage>
        <taxon>Bacteria</taxon>
        <taxon>Pseudomonadati</taxon>
        <taxon>Campylobacterota</taxon>
        <taxon>Epsilonproteobacteria</taxon>
        <taxon>Campylobacterales</taxon>
        <taxon>Campylobacteraceae</taxon>
        <taxon>Campylobacter</taxon>
    </lineage>
</organism>
<evidence type="ECO:0000256" key="6">
    <source>
        <dbReference type="ARBA" id="ARBA00022695"/>
    </source>
</evidence>
<dbReference type="NCBIfam" id="TIGR00125">
    <property type="entry name" value="cyt_tran_rel"/>
    <property type="match status" value="1"/>
</dbReference>
<evidence type="ECO:0000256" key="9">
    <source>
        <dbReference type="ARBA" id="ARBA00023027"/>
    </source>
</evidence>
<dbReference type="EMBL" id="JANURM010000003">
    <property type="protein sequence ID" value="MDL0088576.1"/>
    <property type="molecule type" value="Genomic_DNA"/>
</dbReference>
<dbReference type="Proteomes" id="UP001173801">
    <property type="component" value="Unassembled WGS sequence"/>
</dbReference>
<comment type="similarity">
    <text evidence="3 11">Belongs to the NadD family.</text>
</comment>
<evidence type="ECO:0000256" key="11">
    <source>
        <dbReference type="HAMAP-Rule" id="MF_00244"/>
    </source>
</evidence>
<evidence type="ECO:0000256" key="10">
    <source>
        <dbReference type="ARBA" id="ARBA00048721"/>
    </source>
</evidence>
<comment type="function">
    <text evidence="1 11">Catalyzes the reversible adenylation of nicotinate mononucleotide (NaMN) to nicotinic acid adenine dinucleotide (NaAD).</text>
</comment>
<dbReference type="RefSeq" id="WP_284937230.1">
    <property type="nucleotide sequence ID" value="NZ_JANURM010000003.1"/>
</dbReference>
<feature type="domain" description="Cytidyltransferase-like" evidence="12">
    <location>
        <begin position="5"/>
        <end position="155"/>
    </location>
</feature>
<gene>
    <name evidence="11 13" type="primary">nadD</name>
    <name evidence="13" type="ORF">NYG85_04210</name>
</gene>
<reference evidence="13" key="1">
    <citation type="submission" date="2022-08" db="EMBL/GenBank/DDBJ databases">
        <authorList>
            <person name="Wang H."/>
        </authorList>
    </citation>
    <scope>NUCLEOTIDE SEQUENCE</scope>
    <source>
        <strain evidence="13">PS10</strain>
    </source>
</reference>
<reference evidence="13" key="2">
    <citation type="journal article" date="2023" name="Microorganisms">
        <title>Isolation and Genomic Characteristics of Cat-Borne Campylobacter felis sp. nov. and Sheep-Borne Campylobacter ovis sp. nov.</title>
        <authorList>
            <person name="Wang H."/>
            <person name="Li Y."/>
            <person name="Gu Y."/>
            <person name="Zhou G."/>
            <person name="Chen X."/>
            <person name="Zhang X."/>
            <person name="Shao Z."/>
            <person name="Zhang J."/>
            <person name="Zhang M."/>
        </authorList>
    </citation>
    <scope>NUCLEOTIDE SEQUENCE</scope>
    <source>
        <strain evidence="13">PS10</strain>
    </source>
</reference>
<evidence type="ECO:0000313" key="13">
    <source>
        <dbReference type="EMBL" id="MDL0088576.1"/>
    </source>
</evidence>
<keyword evidence="8 11" id="KW-0067">ATP-binding</keyword>
<comment type="catalytic activity">
    <reaction evidence="10 11">
        <text>nicotinate beta-D-ribonucleotide + ATP + H(+) = deamido-NAD(+) + diphosphate</text>
        <dbReference type="Rhea" id="RHEA:22860"/>
        <dbReference type="ChEBI" id="CHEBI:15378"/>
        <dbReference type="ChEBI" id="CHEBI:30616"/>
        <dbReference type="ChEBI" id="CHEBI:33019"/>
        <dbReference type="ChEBI" id="CHEBI:57502"/>
        <dbReference type="ChEBI" id="CHEBI:58437"/>
        <dbReference type="EC" id="2.7.7.18"/>
    </reaction>
</comment>
<keyword evidence="9 11" id="KW-0520">NAD</keyword>
<dbReference type="GO" id="GO:0016779">
    <property type="term" value="F:nucleotidyltransferase activity"/>
    <property type="evidence" value="ECO:0007669"/>
    <property type="project" value="UniProtKB-KW"/>
</dbReference>
<dbReference type="NCBIfam" id="TIGR00482">
    <property type="entry name" value="nicotinate (nicotinamide) nucleotide adenylyltransferase"/>
    <property type="match status" value="1"/>
</dbReference>
<keyword evidence="5 11" id="KW-0808">Transferase</keyword>
<sequence>MNLALFGGSFDPPHFGHTSIIKMALNTLKIDKLIVMPTYISPFKDKFSAPPELRLKWIKTLWGDLDRVEISNYECEQNRPVPTIETTKYLKNLYNPENFYLLLGADHMPNLHKWHNFDELNKMVKFIVAKRDDFSIPLGLEIMDTHVHISSSMVRLGDGLDKIDDKIKDEVIKFYKG</sequence>
<comment type="pathway">
    <text evidence="2 11">Cofactor biosynthesis; NAD(+) biosynthesis; deamido-NAD(+) from nicotinate D-ribonucleotide: step 1/1.</text>
</comment>
<comment type="caution">
    <text evidence="13">The sequence shown here is derived from an EMBL/GenBank/DDBJ whole genome shotgun (WGS) entry which is preliminary data.</text>
</comment>
<dbReference type="CDD" id="cd02165">
    <property type="entry name" value="NMNAT"/>
    <property type="match status" value="1"/>
</dbReference>
<keyword evidence="7 11" id="KW-0547">Nucleotide-binding</keyword>
<evidence type="ECO:0000256" key="2">
    <source>
        <dbReference type="ARBA" id="ARBA00005019"/>
    </source>
</evidence>
<evidence type="ECO:0000313" key="14">
    <source>
        <dbReference type="Proteomes" id="UP001173801"/>
    </source>
</evidence>
<evidence type="ECO:0000256" key="7">
    <source>
        <dbReference type="ARBA" id="ARBA00022741"/>
    </source>
</evidence>
<evidence type="ECO:0000256" key="8">
    <source>
        <dbReference type="ARBA" id="ARBA00022840"/>
    </source>
</evidence>
<dbReference type="InterPro" id="IPR005248">
    <property type="entry name" value="NadD/NMNAT"/>
</dbReference>
<evidence type="ECO:0000259" key="12">
    <source>
        <dbReference type="Pfam" id="PF01467"/>
    </source>
</evidence>
<keyword evidence="4 11" id="KW-0662">Pyridine nucleotide biosynthesis</keyword>
<dbReference type="PANTHER" id="PTHR39321:SF3">
    <property type="entry name" value="PHOSPHOPANTETHEINE ADENYLYLTRANSFERASE"/>
    <property type="match status" value="1"/>
</dbReference>
<evidence type="ECO:0000256" key="1">
    <source>
        <dbReference type="ARBA" id="ARBA00002324"/>
    </source>
</evidence>
<dbReference type="Pfam" id="PF01467">
    <property type="entry name" value="CTP_transf_like"/>
    <property type="match status" value="1"/>
</dbReference>
<dbReference type="PANTHER" id="PTHR39321">
    <property type="entry name" value="NICOTINATE-NUCLEOTIDE ADENYLYLTRANSFERASE-RELATED"/>
    <property type="match status" value="1"/>
</dbReference>
<dbReference type="InterPro" id="IPR004821">
    <property type="entry name" value="Cyt_trans-like"/>
</dbReference>
<proteinExistence type="inferred from homology"/>
<evidence type="ECO:0000256" key="4">
    <source>
        <dbReference type="ARBA" id="ARBA00022642"/>
    </source>
</evidence>
<name>A0ABT7HNS9_9BACT</name>
<accession>A0ABT7HNS9</accession>
<protein>
    <recommendedName>
        <fullName evidence="11">Probable nicotinate-nucleotide adenylyltransferase</fullName>
        <ecNumber evidence="11">2.7.7.18</ecNumber>
    </recommendedName>
    <alternativeName>
        <fullName evidence="11">Deamido-NAD(+) diphosphorylase</fullName>
    </alternativeName>
    <alternativeName>
        <fullName evidence="11">Deamido-NAD(+) pyrophosphorylase</fullName>
    </alternativeName>
    <alternativeName>
        <fullName evidence="11">Nicotinate mononucleotide adenylyltransferase</fullName>
        <shortName evidence="11">NaMN adenylyltransferase</shortName>
    </alternativeName>
</protein>
<dbReference type="InterPro" id="IPR014729">
    <property type="entry name" value="Rossmann-like_a/b/a_fold"/>
</dbReference>
<dbReference type="SUPFAM" id="SSF52374">
    <property type="entry name" value="Nucleotidylyl transferase"/>
    <property type="match status" value="1"/>
</dbReference>
<dbReference type="Gene3D" id="3.40.50.620">
    <property type="entry name" value="HUPs"/>
    <property type="match status" value="1"/>
</dbReference>
<dbReference type="HAMAP" id="MF_00244">
    <property type="entry name" value="NaMN_adenylyltr"/>
    <property type="match status" value="1"/>
</dbReference>
<evidence type="ECO:0000256" key="5">
    <source>
        <dbReference type="ARBA" id="ARBA00022679"/>
    </source>
</evidence>
<dbReference type="EC" id="2.7.7.18" evidence="11"/>
<evidence type="ECO:0000256" key="3">
    <source>
        <dbReference type="ARBA" id="ARBA00009014"/>
    </source>
</evidence>